<feature type="transmembrane region" description="Helical" evidence="1">
    <location>
        <begin position="57"/>
        <end position="82"/>
    </location>
</feature>
<protein>
    <submittedName>
        <fullName evidence="2">Uncharacterized protein</fullName>
    </submittedName>
</protein>
<proteinExistence type="predicted"/>
<reference evidence="2 3" key="1">
    <citation type="submission" date="2021-04" db="EMBL/GenBank/DDBJ databases">
        <title>Characterization of the biosynthetic gene cluster of new lipopeptides with antitumor activity in the genome of the marine Streptomyces PHM034.</title>
        <authorList>
            <person name="Ceniceros A."/>
            <person name="Canedo L."/>
            <person name="Mendez C."/>
            <person name="Olano C."/>
            <person name="Schleissner C."/>
            <person name="Cuevas C."/>
            <person name="De La Calle F."/>
            <person name="Salas J.A."/>
        </authorList>
    </citation>
    <scope>NUCLEOTIDE SEQUENCE [LARGE SCALE GENOMIC DNA]</scope>
    <source>
        <strain evidence="2 3">PHM034</strain>
    </source>
</reference>
<keyword evidence="1" id="KW-0812">Transmembrane</keyword>
<gene>
    <name evidence="2" type="ORF">KEF29_40900</name>
</gene>
<dbReference type="Proteomes" id="UP000682308">
    <property type="component" value="Unassembled WGS sequence"/>
</dbReference>
<dbReference type="AlphaFoldDB" id="A0A941FF87"/>
<keyword evidence="3" id="KW-1185">Reference proteome</keyword>
<evidence type="ECO:0000313" key="2">
    <source>
        <dbReference type="EMBL" id="MBR8643693.1"/>
    </source>
</evidence>
<accession>A0A941FF87</accession>
<evidence type="ECO:0000256" key="1">
    <source>
        <dbReference type="SAM" id="Phobius"/>
    </source>
</evidence>
<organism evidence="2 3">
    <name type="scientific">Streptomyces tuirus</name>
    <dbReference type="NCBI Taxonomy" id="68278"/>
    <lineage>
        <taxon>Bacteria</taxon>
        <taxon>Bacillati</taxon>
        <taxon>Actinomycetota</taxon>
        <taxon>Actinomycetes</taxon>
        <taxon>Kitasatosporales</taxon>
        <taxon>Streptomycetaceae</taxon>
        <taxon>Streptomyces</taxon>
    </lineage>
</organism>
<keyword evidence="1" id="KW-0472">Membrane</keyword>
<comment type="caution">
    <text evidence="2">The sequence shown here is derived from an EMBL/GenBank/DDBJ whole genome shotgun (WGS) entry which is preliminary data.</text>
</comment>
<dbReference type="EMBL" id="JAGTPG010000002">
    <property type="protein sequence ID" value="MBR8643693.1"/>
    <property type="molecule type" value="Genomic_DNA"/>
</dbReference>
<name>A0A941FF87_9ACTN</name>
<keyword evidence="1" id="KW-1133">Transmembrane helix</keyword>
<feature type="transmembrane region" description="Helical" evidence="1">
    <location>
        <begin position="12"/>
        <end position="36"/>
    </location>
</feature>
<sequence length="86" mass="8814">MHLDWTALGQVTAVSIGVTVAVVVVFALGVLGLARLEAAREHGDGTSAREPRGGAPALALTQAALCFLACAAVVAYGIYLIVPQFH</sequence>
<evidence type="ECO:0000313" key="3">
    <source>
        <dbReference type="Proteomes" id="UP000682308"/>
    </source>
</evidence>